<reference evidence="1 2" key="2">
    <citation type="journal article" date="2012" name="Open Biol.">
        <title>Characteristics of nucleosomes and linker DNA regions on the genome of the basidiomycete Mixia osmundae revealed by mono- and dinucleosome mapping.</title>
        <authorList>
            <person name="Nishida H."/>
            <person name="Kondo S."/>
            <person name="Matsumoto T."/>
            <person name="Suzuki Y."/>
            <person name="Yoshikawa H."/>
            <person name="Taylor T.D."/>
            <person name="Sugiyama J."/>
        </authorList>
    </citation>
    <scope>NUCLEOTIDE SEQUENCE [LARGE SCALE GENOMIC DNA]</scope>
    <source>
        <strain evidence="2">CBS 9802 / IAM 14324 / JCM 22182 / KY 12970</strain>
    </source>
</reference>
<proteinExistence type="predicted"/>
<dbReference type="HOGENOM" id="CLU_2688342_0_0_1"/>
<dbReference type="InParanoid" id="G7DX99"/>
<reference evidence="1 2" key="1">
    <citation type="journal article" date="2011" name="J. Gen. Appl. Microbiol.">
        <title>Draft genome sequencing of the enigmatic basidiomycete Mixia osmundae.</title>
        <authorList>
            <person name="Nishida H."/>
            <person name="Nagatsuka Y."/>
            <person name="Sugiyama J."/>
        </authorList>
    </citation>
    <scope>NUCLEOTIDE SEQUENCE [LARGE SCALE GENOMIC DNA]</scope>
    <source>
        <strain evidence="2">CBS 9802 / IAM 14324 / JCM 22182 / KY 12970</strain>
    </source>
</reference>
<dbReference type="EMBL" id="BABT02000060">
    <property type="protein sequence ID" value="GAA95209.1"/>
    <property type="molecule type" value="Genomic_DNA"/>
</dbReference>
<evidence type="ECO:0000313" key="1">
    <source>
        <dbReference type="EMBL" id="GAA95209.1"/>
    </source>
</evidence>
<evidence type="ECO:0000313" key="2">
    <source>
        <dbReference type="Proteomes" id="UP000009131"/>
    </source>
</evidence>
<dbReference type="Proteomes" id="UP000009131">
    <property type="component" value="Unassembled WGS sequence"/>
</dbReference>
<name>G7DX99_MIXOS</name>
<accession>G7DX99</accession>
<sequence length="74" mass="8378">MSAITDHLVLADAGLLTSHEMSTAKACSRHRRQRDVQICKPLAHLITQRSDAHVSVDRSLYHCRSRRATRARLT</sequence>
<dbReference type="AlphaFoldDB" id="G7DX99"/>
<gene>
    <name evidence="1" type="primary">Mo01865</name>
    <name evidence="1" type="ORF">E5Q_01865</name>
</gene>
<organism evidence="1 2">
    <name type="scientific">Mixia osmundae (strain CBS 9802 / IAM 14324 / JCM 22182 / KY 12970)</name>
    <dbReference type="NCBI Taxonomy" id="764103"/>
    <lineage>
        <taxon>Eukaryota</taxon>
        <taxon>Fungi</taxon>
        <taxon>Dikarya</taxon>
        <taxon>Basidiomycota</taxon>
        <taxon>Pucciniomycotina</taxon>
        <taxon>Mixiomycetes</taxon>
        <taxon>Mixiales</taxon>
        <taxon>Mixiaceae</taxon>
        <taxon>Mixia</taxon>
    </lineage>
</organism>
<comment type="caution">
    <text evidence="1">The sequence shown here is derived from an EMBL/GenBank/DDBJ whole genome shotgun (WGS) entry which is preliminary data.</text>
</comment>
<keyword evidence="2" id="KW-1185">Reference proteome</keyword>
<protein>
    <submittedName>
        <fullName evidence="1">Uncharacterized protein</fullName>
    </submittedName>
</protein>